<dbReference type="RefSeq" id="WP_295368516.1">
    <property type="nucleotide sequence ID" value="NZ_DYUC01000113.1"/>
</dbReference>
<evidence type="ECO:0000313" key="3">
    <source>
        <dbReference type="Proteomes" id="UP000760668"/>
    </source>
</evidence>
<dbReference type="InterPro" id="IPR010994">
    <property type="entry name" value="RuvA_2-like"/>
</dbReference>
<reference evidence="2" key="1">
    <citation type="journal article" date="2021" name="PeerJ">
        <title>Extensive microbial diversity within the chicken gut microbiome revealed by metagenomics and culture.</title>
        <authorList>
            <person name="Gilroy R."/>
            <person name="Ravi A."/>
            <person name="Getino M."/>
            <person name="Pursley I."/>
            <person name="Horton D.L."/>
            <person name="Alikhan N.F."/>
            <person name="Baker D."/>
            <person name="Gharbi K."/>
            <person name="Hall N."/>
            <person name="Watson M."/>
            <person name="Adriaenssens E.M."/>
            <person name="Foster-Nyarko E."/>
            <person name="Jarju S."/>
            <person name="Secka A."/>
            <person name="Antonio M."/>
            <person name="Oren A."/>
            <person name="Chaudhuri R.R."/>
            <person name="La Ragione R."/>
            <person name="Hildebrand F."/>
            <person name="Pallen M.J."/>
        </authorList>
    </citation>
    <scope>NUCLEOTIDE SEQUENCE</scope>
    <source>
        <strain evidence="2">CHK179-5677</strain>
    </source>
</reference>
<dbReference type="Gene3D" id="3.30.420.140">
    <property type="entry name" value="YqgF/RNase H-like domain"/>
    <property type="match status" value="1"/>
</dbReference>
<dbReference type="FunFam" id="3.30.420.140:FF:000001">
    <property type="entry name" value="RNA-binding transcriptional accessory protein"/>
    <property type="match status" value="1"/>
</dbReference>
<proteinExistence type="predicted"/>
<dbReference type="InterPro" id="IPR044146">
    <property type="entry name" value="S1_Tex"/>
</dbReference>
<dbReference type="CDD" id="cd05685">
    <property type="entry name" value="S1_Tex"/>
    <property type="match status" value="1"/>
</dbReference>
<dbReference type="InterPro" id="IPR023323">
    <property type="entry name" value="Tex-like_dom_sf"/>
</dbReference>
<dbReference type="InterPro" id="IPR055179">
    <property type="entry name" value="Tex-like_central_region"/>
</dbReference>
<dbReference type="GO" id="GO:0003735">
    <property type="term" value="F:structural constituent of ribosome"/>
    <property type="evidence" value="ECO:0007669"/>
    <property type="project" value="TreeGrafter"/>
</dbReference>
<reference evidence="2" key="2">
    <citation type="submission" date="2021-09" db="EMBL/GenBank/DDBJ databases">
        <authorList>
            <person name="Gilroy R."/>
        </authorList>
    </citation>
    <scope>NUCLEOTIDE SEQUENCE</scope>
    <source>
        <strain evidence="2">CHK179-5677</strain>
    </source>
</reference>
<gene>
    <name evidence="2" type="ORF">K8V01_11595</name>
</gene>
<dbReference type="InterPro" id="IPR037027">
    <property type="entry name" value="YqgF/RNaseH-like_dom_sf"/>
</dbReference>
<dbReference type="PANTHER" id="PTHR10724:SF10">
    <property type="entry name" value="S1 RNA-BINDING DOMAIN-CONTAINING PROTEIN 1"/>
    <property type="match status" value="1"/>
</dbReference>
<dbReference type="GO" id="GO:0003729">
    <property type="term" value="F:mRNA binding"/>
    <property type="evidence" value="ECO:0007669"/>
    <property type="project" value="UniProtKB-ARBA"/>
</dbReference>
<dbReference type="InterPro" id="IPR012340">
    <property type="entry name" value="NA-bd_OB-fold"/>
</dbReference>
<protein>
    <submittedName>
        <fullName evidence="2">RNA-binding transcriptional accessory protein</fullName>
    </submittedName>
</protein>
<dbReference type="GO" id="GO:0006412">
    <property type="term" value="P:translation"/>
    <property type="evidence" value="ECO:0007669"/>
    <property type="project" value="TreeGrafter"/>
</dbReference>
<dbReference type="InterPro" id="IPR006641">
    <property type="entry name" value="YqgF/RNaseH-like_dom"/>
</dbReference>
<dbReference type="FunFam" id="1.10.150.310:FF:000001">
    <property type="entry name" value="RNA-binding transcriptional accessory protein"/>
    <property type="match status" value="1"/>
</dbReference>
<dbReference type="SUPFAM" id="SSF158832">
    <property type="entry name" value="Tex N-terminal region-like"/>
    <property type="match status" value="1"/>
</dbReference>
<feature type="domain" description="S1 motif" evidence="1">
    <location>
        <begin position="647"/>
        <end position="717"/>
    </location>
</feature>
<dbReference type="InterPro" id="IPR018974">
    <property type="entry name" value="Tex-like_N"/>
</dbReference>
<evidence type="ECO:0000259" key="1">
    <source>
        <dbReference type="PROSITE" id="PS50126"/>
    </source>
</evidence>
<dbReference type="SMART" id="SM00732">
    <property type="entry name" value="YqgFc"/>
    <property type="match status" value="1"/>
</dbReference>
<comment type="caution">
    <text evidence="2">The sequence shown here is derived from an EMBL/GenBank/DDBJ whole genome shotgun (WGS) entry which is preliminary data.</text>
</comment>
<dbReference type="InterPro" id="IPR041692">
    <property type="entry name" value="HHH_9"/>
</dbReference>
<dbReference type="InterPro" id="IPR050437">
    <property type="entry name" value="Ribos_protein_bS1-like"/>
</dbReference>
<accession>A0A921MNT4</accession>
<dbReference type="Gene3D" id="2.40.50.140">
    <property type="entry name" value="Nucleic acid-binding proteins"/>
    <property type="match status" value="1"/>
</dbReference>
<dbReference type="GO" id="GO:0006139">
    <property type="term" value="P:nucleobase-containing compound metabolic process"/>
    <property type="evidence" value="ECO:0007669"/>
    <property type="project" value="InterPro"/>
</dbReference>
<dbReference type="Pfam" id="PF22706">
    <property type="entry name" value="Tex_central_region"/>
    <property type="match status" value="1"/>
</dbReference>
<dbReference type="InterPro" id="IPR012337">
    <property type="entry name" value="RNaseH-like_sf"/>
</dbReference>
<dbReference type="Pfam" id="PF00575">
    <property type="entry name" value="S1"/>
    <property type="match status" value="1"/>
</dbReference>
<dbReference type="FunFam" id="1.10.10.650:FF:000001">
    <property type="entry name" value="S1 RNA-binding domain 1"/>
    <property type="match status" value="1"/>
</dbReference>
<dbReference type="Pfam" id="PF09371">
    <property type="entry name" value="Tex_N"/>
    <property type="match status" value="1"/>
</dbReference>
<evidence type="ECO:0000313" key="2">
    <source>
        <dbReference type="EMBL" id="HJG87640.1"/>
    </source>
</evidence>
<dbReference type="Gene3D" id="1.10.150.310">
    <property type="entry name" value="Tex RuvX-like domain-like"/>
    <property type="match status" value="1"/>
</dbReference>
<dbReference type="EMBL" id="DYUC01000113">
    <property type="protein sequence ID" value="HJG87640.1"/>
    <property type="molecule type" value="Genomic_DNA"/>
</dbReference>
<dbReference type="Pfam" id="PF12836">
    <property type="entry name" value="HHH_3"/>
    <property type="match status" value="1"/>
</dbReference>
<dbReference type="PROSITE" id="PS50126">
    <property type="entry name" value="S1"/>
    <property type="match status" value="1"/>
</dbReference>
<dbReference type="PANTHER" id="PTHR10724">
    <property type="entry name" value="30S RIBOSOMAL PROTEIN S1"/>
    <property type="match status" value="1"/>
</dbReference>
<dbReference type="FunFam" id="2.40.50.140:FF:000051">
    <property type="entry name" value="RNA-binding transcriptional accessory protein"/>
    <property type="match status" value="1"/>
</dbReference>
<dbReference type="Pfam" id="PF17674">
    <property type="entry name" value="HHH_9"/>
    <property type="match status" value="1"/>
</dbReference>
<dbReference type="InterPro" id="IPR032639">
    <property type="entry name" value="Tex_YqgF"/>
</dbReference>
<dbReference type="Gene3D" id="1.10.3500.10">
    <property type="entry name" value="Tex N-terminal region-like"/>
    <property type="match status" value="1"/>
</dbReference>
<name>A0A921MNT4_9FIRM</name>
<dbReference type="GO" id="GO:0005737">
    <property type="term" value="C:cytoplasm"/>
    <property type="evidence" value="ECO:0007669"/>
    <property type="project" value="UniProtKB-ARBA"/>
</dbReference>
<dbReference type="Proteomes" id="UP000760668">
    <property type="component" value="Unassembled WGS sequence"/>
</dbReference>
<dbReference type="AlphaFoldDB" id="A0A921MNT4"/>
<dbReference type="Pfam" id="PF16921">
    <property type="entry name" value="Tex_YqgF"/>
    <property type="match status" value="1"/>
</dbReference>
<dbReference type="SUPFAM" id="SSF47781">
    <property type="entry name" value="RuvA domain 2-like"/>
    <property type="match status" value="2"/>
</dbReference>
<dbReference type="InterPro" id="IPR023319">
    <property type="entry name" value="Tex-like_HTH_dom_sf"/>
</dbReference>
<dbReference type="Gene3D" id="1.10.10.650">
    <property type="entry name" value="RuvA domain 2-like"/>
    <property type="match status" value="1"/>
</dbReference>
<sequence>METIVQILARELGRKEAHVQNVVTLLDEGNTIPFIARYRKEMHGTMDDTTLRTLADRLTYLRSLDKRREEVKASIEGQGKLTEALSAAIDAAATLAEVEDLYRPYKPKRRTRATIAREKGLEPLAQLLFAQGRDCPAPETAAADYVNPEKGVNSVEEALAGASDIIAEAVSDDANLRKRLRELWRSKGSLVSKAADKEPEDTVYRLYYDFTTPVSRAMGHQILAINRGEREGVLKVSVEMDREAALIVVRRAVLAPGAPSMSFVRAAAEDAYDRLIAPSIEREIRSLLTEQADEGAIKMFGLNLKPLLMQPPVKGFVTMGLDPGYRNGCKVAVVDGTGKVLDTAVVYPTFSERKKEEAIDVLSRLIKKHGVAHIAIGNGTASRETEQMAVELIKRLGGGVSYMIVSEAGASVYSASKLAAEEFPEYDVNLRSAVSIARRLQDPLAELVKIDPKAIGVGQYQHDMPQARLDETLSGVVEDCVNSVGADLNTASAPLLTRVAGLNATTAKNIVKYREENGAFTSRKQLLKVPKLGPKAFEQCAGFLRVPESANVLDNTGVHPESYAAAGRLLELCGYGMADVKAGNLAQLPERVRDFGEEKAAQACGVGVPTLRDVVGELMKPGRDPRDELPKPILRTDVMEMKDLKPGMELTGTVRNVIDFGVFVDIGVHQDGLVHISQLGAGRRVRHPSEVCAVGDIVTVWVLEVDEKKKRISLTMKKPQS</sequence>
<dbReference type="InterPro" id="IPR003029">
    <property type="entry name" value="S1_domain"/>
</dbReference>
<dbReference type="SMART" id="SM00316">
    <property type="entry name" value="S1"/>
    <property type="match status" value="1"/>
</dbReference>
<dbReference type="SUPFAM" id="SSF50249">
    <property type="entry name" value="Nucleic acid-binding proteins"/>
    <property type="match status" value="1"/>
</dbReference>
<dbReference type="SUPFAM" id="SSF53098">
    <property type="entry name" value="Ribonuclease H-like"/>
    <property type="match status" value="1"/>
</dbReference>
<organism evidence="2 3">
    <name type="scientific">Pseudoflavonifractor capillosus</name>
    <dbReference type="NCBI Taxonomy" id="106588"/>
    <lineage>
        <taxon>Bacteria</taxon>
        <taxon>Bacillati</taxon>
        <taxon>Bacillota</taxon>
        <taxon>Clostridia</taxon>
        <taxon>Eubacteriales</taxon>
        <taxon>Oscillospiraceae</taxon>
        <taxon>Pseudoflavonifractor</taxon>
    </lineage>
</organism>